<dbReference type="Proteomes" id="UP000298860">
    <property type="component" value="Unassembled WGS sequence"/>
</dbReference>
<name>A0A4D4J9E7_9PSEU</name>
<keyword evidence="1" id="KW-1133">Transmembrane helix</keyword>
<dbReference type="AlphaFoldDB" id="A0A4D4J9E7"/>
<keyword evidence="3" id="KW-1185">Reference proteome</keyword>
<keyword evidence="1" id="KW-0472">Membrane</keyword>
<gene>
    <name evidence="2" type="ORF">GTS_27490</name>
</gene>
<evidence type="ECO:0000313" key="3">
    <source>
        <dbReference type="Proteomes" id="UP000298860"/>
    </source>
</evidence>
<sequence>MKVTVWWITSPGASTWPSAMGLSVENTPVGALALVIVSGTVPVLLMSKVLVTDCPTGTVL</sequence>
<accession>A0A4D4J9E7</accession>
<evidence type="ECO:0000313" key="2">
    <source>
        <dbReference type="EMBL" id="GDY31116.1"/>
    </source>
</evidence>
<feature type="transmembrane region" description="Helical" evidence="1">
    <location>
        <begin position="31"/>
        <end position="51"/>
    </location>
</feature>
<evidence type="ECO:0000256" key="1">
    <source>
        <dbReference type="SAM" id="Phobius"/>
    </source>
</evidence>
<keyword evidence="1" id="KW-0812">Transmembrane</keyword>
<reference evidence="3" key="1">
    <citation type="submission" date="2019-04" db="EMBL/GenBank/DDBJ databases">
        <title>Draft genome sequence of Pseudonocardiaceae bacterium SL3-2-4.</title>
        <authorList>
            <person name="Ningsih F."/>
            <person name="Yokota A."/>
            <person name="Sakai Y."/>
            <person name="Nanatani K."/>
            <person name="Yabe S."/>
            <person name="Oetari A."/>
            <person name="Sjamsuridzal W."/>
        </authorList>
    </citation>
    <scope>NUCLEOTIDE SEQUENCE [LARGE SCALE GENOMIC DNA]</scope>
    <source>
        <strain evidence="3">SL3-2-4</strain>
    </source>
</reference>
<protein>
    <submittedName>
        <fullName evidence="2">Uncharacterized protein</fullName>
    </submittedName>
</protein>
<proteinExistence type="predicted"/>
<comment type="caution">
    <text evidence="2">The sequence shown here is derived from an EMBL/GenBank/DDBJ whole genome shotgun (WGS) entry which is preliminary data.</text>
</comment>
<organism evidence="2 3">
    <name type="scientific">Gandjariella thermophila</name>
    <dbReference type="NCBI Taxonomy" id="1931992"/>
    <lineage>
        <taxon>Bacteria</taxon>
        <taxon>Bacillati</taxon>
        <taxon>Actinomycetota</taxon>
        <taxon>Actinomycetes</taxon>
        <taxon>Pseudonocardiales</taxon>
        <taxon>Pseudonocardiaceae</taxon>
        <taxon>Gandjariella</taxon>
    </lineage>
</organism>
<dbReference type="EMBL" id="BJFL01000012">
    <property type="protein sequence ID" value="GDY31116.1"/>
    <property type="molecule type" value="Genomic_DNA"/>
</dbReference>